<comment type="similarity">
    <text evidence="1">Belongs to the glycosyl hydrolase 38 family.</text>
</comment>
<dbReference type="SUPFAM" id="SSF88688">
    <property type="entry name" value="Families 57/38 glycoside transferase middle domain"/>
    <property type="match status" value="1"/>
</dbReference>
<dbReference type="SUPFAM" id="SSF88713">
    <property type="entry name" value="Glycoside hydrolase/deacetylase"/>
    <property type="match status" value="1"/>
</dbReference>
<protein>
    <submittedName>
        <fullName evidence="6">Alpha-mannosidase</fullName>
    </submittedName>
</protein>
<dbReference type="InterPro" id="IPR027291">
    <property type="entry name" value="Glyco_hydro_38_N_sf"/>
</dbReference>
<keyword evidence="4" id="KW-0326">Glycosidase</keyword>
<evidence type="ECO:0000256" key="4">
    <source>
        <dbReference type="ARBA" id="ARBA00023295"/>
    </source>
</evidence>
<dbReference type="PANTHER" id="PTHR46017">
    <property type="entry name" value="ALPHA-MANNOSIDASE 2C1"/>
    <property type="match status" value="1"/>
</dbReference>
<evidence type="ECO:0000313" key="6">
    <source>
        <dbReference type="EMBL" id="PZF80460.1"/>
    </source>
</evidence>
<feature type="domain" description="Glycoside hydrolase family 38 central" evidence="5">
    <location>
        <begin position="283"/>
        <end position="361"/>
    </location>
</feature>
<evidence type="ECO:0000259" key="5">
    <source>
        <dbReference type="SMART" id="SM00872"/>
    </source>
</evidence>
<dbReference type="Gene3D" id="3.20.110.10">
    <property type="entry name" value="Glycoside hydrolase 38, N terminal domain"/>
    <property type="match status" value="1"/>
</dbReference>
<dbReference type="GO" id="GO:0006013">
    <property type="term" value="P:mannose metabolic process"/>
    <property type="evidence" value="ECO:0007669"/>
    <property type="project" value="InterPro"/>
</dbReference>
<dbReference type="InterPro" id="IPR000602">
    <property type="entry name" value="Glyco_hydro_38_N"/>
</dbReference>
<dbReference type="Pfam" id="PF01074">
    <property type="entry name" value="Glyco_hydro_38N"/>
    <property type="match status" value="1"/>
</dbReference>
<dbReference type="Gene3D" id="2.70.98.30">
    <property type="entry name" value="Golgi alpha-mannosidase II, domain 4"/>
    <property type="match status" value="1"/>
</dbReference>
<dbReference type="InterPro" id="IPR015341">
    <property type="entry name" value="Glyco_hydro_38_cen"/>
</dbReference>
<keyword evidence="2" id="KW-0479">Metal-binding</keyword>
<dbReference type="GO" id="GO:0009313">
    <property type="term" value="P:oligosaccharide catabolic process"/>
    <property type="evidence" value="ECO:0007669"/>
    <property type="project" value="TreeGrafter"/>
</dbReference>
<dbReference type="GO" id="GO:0046872">
    <property type="term" value="F:metal ion binding"/>
    <property type="evidence" value="ECO:0007669"/>
    <property type="project" value="UniProtKB-KW"/>
</dbReference>
<accession>A0A2W2B5Y5</accession>
<name>A0A2W2B5Y5_9ACTN</name>
<dbReference type="GO" id="GO:0004559">
    <property type="term" value="F:alpha-mannosidase activity"/>
    <property type="evidence" value="ECO:0007669"/>
    <property type="project" value="InterPro"/>
</dbReference>
<dbReference type="CDD" id="cd10789">
    <property type="entry name" value="GH38N_AMII_ER_cytosolic"/>
    <property type="match status" value="1"/>
</dbReference>
<dbReference type="InterPro" id="IPR011330">
    <property type="entry name" value="Glyco_hydro/deAcase_b/a-brl"/>
</dbReference>
<organism evidence="6 7">
    <name type="scientific">Jiangella anatolica</name>
    <dbReference type="NCBI Taxonomy" id="2670374"/>
    <lineage>
        <taxon>Bacteria</taxon>
        <taxon>Bacillati</taxon>
        <taxon>Actinomycetota</taxon>
        <taxon>Actinomycetes</taxon>
        <taxon>Jiangellales</taxon>
        <taxon>Jiangellaceae</taxon>
        <taxon>Jiangella</taxon>
    </lineage>
</organism>
<evidence type="ECO:0000256" key="2">
    <source>
        <dbReference type="ARBA" id="ARBA00022723"/>
    </source>
</evidence>
<dbReference type="InterPro" id="IPR013780">
    <property type="entry name" value="Glyco_hydro_b"/>
</dbReference>
<dbReference type="SMART" id="SM00872">
    <property type="entry name" value="Alpha-mann_mid"/>
    <property type="match status" value="1"/>
</dbReference>
<dbReference type="SUPFAM" id="SSF74650">
    <property type="entry name" value="Galactose mutarotase-like"/>
    <property type="match status" value="1"/>
</dbReference>
<dbReference type="InterPro" id="IPR028995">
    <property type="entry name" value="Glyco_hydro_57/38_cen_sf"/>
</dbReference>
<evidence type="ECO:0000256" key="1">
    <source>
        <dbReference type="ARBA" id="ARBA00009792"/>
    </source>
</evidence>
<keyword evidence="3" id="KW-0378">Hydrolase</keyword>
<dbReference type="Gene3D" id="2.60.40.1180">
    <property type="entry name" value="Golgi alpha-mannosidase II"/>
    <property type="match status" value="1"/>
</dbReference>
<dbReference type="Pfam" id="PF09261">
    <property type="entry name" value="Alpha-mann_mid"/>
    <property type="match status" value="1"/>
</dbReference>
<dbReference type="Gene3D" id="1.20.1270.50">
    <property type="entry name" value="Glycoside hydrolase family 38, central domain"/>
    <property type="match status" value="1"/>
</dbReference>
<gene>
    <name evidence="6" type="ORF">C1I92_25995</name>
</gene>
<dbReference type="InterPro" id="IPR011013">
    <property type="entry name" value="Gal_mutarotase_sf_dom"/>
</dbReference>
<dbReference type="InterPro" id="IPR037094">
    <property type="entry name" value="Glyco_hydro_38_cen_sf"/>
</dbReference>
<evidence type="ECO:0000313" key="7">
    <source>
        <dbReference type="Proteomes" id="UP000248764"/>
    </source>
</evidence>
<evidence type="ECO:0000256" key="3">
    <source>
        <dbReference type="ARBA" id="ARBA00022801"/>
    </source>
</evidence>
<dbReference type="EMBL" id="POTW01000087">
    <property type="protein sequence ID" value="PZF80460.1"/>
    <property type="molecule type" value="Genomic_DNA"/>
</dbReference>
<dbReference type="Pfam" id="PF07748">
    <property type="entry name" value="Glyco_hydro_38C"/>
    <property type="match status" value="1"/>
</dbReference>
<dbReference type="Proteomes" id="UP000248764">
    <property type="component" value="Unassembled WGS sequence"/>
</dbReference>
<dbReference type="AlphaFoldDB" id="A0A2W2B5Y5"/>
<dbReference type="PANTHER" id="PTHR46017:SF1">
    <property type="entry name" value="ALPHA-MANNOSIDASE 2C1"/>
    <property type="match status" value="1"/>
</dbReference>
<comment type="caution">
    <text evidence="6">The sequence shown here is derived from an EMBL/GenBank/DDBJ whole genome shotgun (WGS) entry which is preliminary data.</text>
</comment>
<dbReference type="RefSeq" id="WP_111257542.1">
    <property type="nucleotide sequence ID" value="NZ_POTW01000087.1"/>
</dbReference>
<dbReference type="GO" id="GO:0030246">
    <property type="term" value="F:carbohydrate binding"/>
    <property type="evidence" value="ECO:0007669"/>
    <property type="project" value="InterPro"/>
</dbReference>
<reference evidence="6 7" key="1">
    <citation type="submission" date="2018-01" db="EMBL/GenBank/DDBJ databases">
        <title>Draft genome sequence of Jiangella sp. GTF31.</title>
        <authorList>
            <person name="Sahin N."/>
            <person name="Ay H."/>
            <person name="Saygin H."/>
        </authorList>
    </citation>
    <scope>NUCLEOTIDE SEQUENCE [LARGE SCALE GENOMIC DNA]</scope>
    <source>
        <strain evidence="6 7">GTF31</strain>
    </source>
</reference>
<proteinExistence type="inferred from homology"/>
<dbReference type="InterPro" id="IPR011682">
    <property type="entry name" value="Glyco_hydro_38_C"/>
</dbReference>
<sequence length="847" mass="93095">MTPDAYRPVAMPKRTLHMVGNAHLDPVWLWPWQEGYQEARATFWSAIHRMDEYPDFVFTCDQVVLLSWVEEQDPELFERIRERVAEGRWVMTGGWWVEPDCNLPGGESFVRQGLYGQRYLHEKFGVIATVGMNADPFGHNAMLPAILRGQRMDSYTFLRPGPHESELDGTAFWWEAPDGSRVLAYRIPFEYCSPPGDVAHQTDKSLAQLDRSLGDLMIFYGVGNHGGGPTKANIESIHRHDQRGSYGRMIMSSPRRYFDELVARRASAGPDLGLPTWRDDLQHHASGCYSSHSGIKQWVRRTQAALLSAERWAAVGSVTHGDVYPRDELGHAWKQLLFNQFHDILPGSAIEPAYDDARDQLGEAVAIAKRIITRVHNRIARDVDVPFEDGTQPVLVFNPHPWDVSADVELQYGVQPTGVHVVDADGEPTPSQPIQSVATTDDKGRGAVVFRASLPALGYRLYRLRPGRAAVPGAAGALTASETVLENDLLRLELDPSTGWLSSLLDKRTGVDLVAGAAGEHTQVSEDPTDTWGHRVVSYAWPGEPMKTTRLVLRESGPERARLRVERSWGRSTLTEEFILRQGADEVEVRVTLDWREQAHLLKLRFPVALTDPSATYEIPFGMLARPVDGAEEPGQSWVDLSSSGAGLAVVNNAKHAYDVSPASPGGGSPSIGITAVRSPVYSWHDPRLLDPEGVYSFQDQGVQRFTYLLVPHAGDWRAAGLARRAAVLGSPPRAMLESFHSGSRPAADGFGSDGGGQVMITAVKGAEDGDASAPDLIVRAVETTGAVAPGARLSLPLVDRVIEADFGPHQLRTFRVPRDPAQPVVEVDLLEWPVDGDVPAPPAGDH</sequence>
<keyword evidence="7" id="KW-1185">Reference proteome</keyword>